<dbReference type="SUPFAM" id="SSF51430">
    <property type="entry name" value="NAD(P)-linked oxidoreductase"/>
    <property type="match status" value="1"/>
</dbReference>
<dbReference type="PROSITE" id="PS00798">
    <property type="entry name" value="ALDOKETO_REDUCTASE_1"/>
    <property type="match status" value="1"/>
</dbReference>
<dbReference type="Gene3D" id="3.20.20.100">
    <property type="entry name" value="NADP-dependent oxidoreductase domain"/>
    <property type="match status" value="1"/>
</dbReference>
<accession>A0A6N3BCN4</accession>
<dbReference type="FunFam" id="3.20.20.100:FF:000015">
    <property type="entry name" value="Oxidoreductase, aldo/keto reductase family"/>
    <property type="match status" value="1"/>
</dbReference>
<reference evidence="8" key="1">
    <citation type="submission" date="2019-11" db="EMBL/GenBank/DDBJ databases">
        <authorList>
            <person name="Feng L."/>
        </authorList>
    </citation>
    <scope>NUCLEOTIDE SEQUENCE</scope>
    <source>
        <strain evidence="8">CramosumLFYP8</strain>
    </source>
</reference>
<dbReference type="InterPro" id="IPR023210">
    <property type="entry name" value="NADP_OxRdtase_dom"/>
</dbReference>
<dbReference type="InterPro" id="IPR020471">
    <property type="entry name" value="AKR"/>
</dbReference>
<dbReference type="PIRSF" id="PIRSF000097">
    <property type="entry name" value="AKR"/>
    <property type="match status" value="1"/>
</dbReference>
<evidence type="ECO:0000313" key="8">
    <source>
        <dbReference type="EMBL" id="VYT98072.1"/>
    </source>
</evidence>
<name>A0A6N3BCN4_9FIRM</name>
<evidence type="ECO:0000256" key="5">
    <source>
        <dbReference type="PIRSR" id="PIRSR000097-2"/>
    </source>
</evidence>
<dbReference type="Pfam" id="PF00248">
    <property type="entry name" value="Aldo_ket_red"/>
    <property type="match status" value="1"/>
</dbReference>
<evidence type="ECO:0000256" key="1">
    <source>
        <dbReference type="ARBA" id="ARBA00007905"/>
    </source>
</evidence>
<dbReference type="EC" id="1.1.1.-" evidence="8"/>
<feature type="domain" description="NADP-dependent oxidoreductase" evidence="7">
    <location>
        <begin position="16"/>
        <end position="257"/>
    </location>
</feature>
<dbReference type="InterPro" id="IPR036812">
    <property type="entry name" value="NAD(P)_OxRdtase_dom_sf"/>
</dbReference>
<dbReference type="InterPro" id="IPR018170">
    <property type="entry name" value="Aldo/ket_reductase_CS"/>
</dbReference>
<feature type="site" description="Lowers pKa of active site Tyr" evidence="6">
    <location>
        <position position="74"/>
    </location>
</feature>
<dbReference type="PANTHER" id="PTHR43827:SF3">
    <property type="entry name" value="NADP-DEPENDENT OXIDOREDUCTASE DOMAIN-CONTAINING PROTEIN"/>
    <property type="match status" value="1"/>
</dbReference>
<dbReference type="PANTHER" id="PTHR43827">
    <property type="entry name" value="2,5-DIKETO-D-GLUCONIC ACID REDUCTASE"/>
    <property type="match status" value="1"/>
</dbReference>
<dbReference type="AlphaFoldDB" id="A0A6N3BCN4"/>
<dbReference type="CDD" id="cd19133">
    <property type="entry name" value="AKR_AKR5F1"/>
    <property type="match status" value="1"/>
</dbReference>
<evidence type="ECO:0000259" key="7">
    <source>
        <dbReference type="Pfam" id="PF00248"/>
    </source>
</evidence>
<feature type="binding site" evidence="5">
    <location>
        <position position="107"/>
    </location>
    <ligand>
        <name>substrate</name>
    </ligand>
</feature>
<sequence>MEYITLNNGINMPILGFGVFRITDEKECEEIVLNALKAGYRHIDTASAYGNEKAVGKAIKKSGIAREELFVTTKLWVTDTNYDGAKKALQTSLDNLGLDYVDLYLIHQPYNDYYGAWRALEELYKEGKVKAIGVDNFTQERLADFVTFNKIIPAVNLVEVNALYQRHEDHEYMLDKNIQMEAWSPLAAGKGKLFENPLLISLAQKYNKSVAQIVLRWLAQRKIVSVAKTTNFERMTENLDIFDFNISDEDMNLIKTLDTKESCFPARKNGNDVEAFLKEYK</sequence>
<keyword evidence="3 8" id="KW-0560">Oxidoreductase</keyword>
<evidence type="ECO:0000256" key="6">
    <source>
        <dbReference type="PIRSR" id="PIRSR000097-3"/>
    </source>
</evidence>
<comment type="similarity">
    <text evidence="1">Belongs to the aldo/keto reductase family.</text>
</comment>
<proteinExistence type="inferred from homology"/>
<dbReference type="EMBL" id="CACRTL010000027">
    <property type="protein sequence ID" value="VYT98072.1"/>
    <property type="molecule type" value="Genomic_DNA"/>
</dbReference>
<gene>
    <name evidence="8" type="primary">yvgN_6</name>
    <name evidence="8" type="ORF">CRLFYP8_02629</name>
</gene>
<evidence type="ECO:0000256" key="3">
    <source>
        <dbReference type="ARBA" id="ARBA00023002"/>
    </source>
</evidence>
<evidence type="ECO:0000256" key="4">
    <source>
        <dbReference type="PIRSR" id="PIRSR000097-1"/>
    </source>
</evidence>
<evidence type="ECO:0000256" key="2">
    <source>
        <dbReference type="ARBA" id="ARBA00022857"/>
    </source>
</evidence>
<dbReference type="GO" id="GO:0016616">
    <property type="term" value="F:oxidoreductase activity, acting on the CH-OH group of donors, NAD or NADP as acceptor"/>
    <property type="evidence" value="ECO:0007669"/>
    <property type="project" value="UniProtKB-ARBA"/>
</dbReference>
<organism evidence="8">
    <name type="scientific">Thomasclavelia ramosa</name>
    <dbReference type="NCBI Taxonomy" id="1547"/>
    <lineage>
        <taxon>Bacteria</taxon>
        <taxon>Bacillati</taxon>
        <taxon>Bacillota</taxon>
        <taxon>Erysipelotrichia</taxon>
        <taxon>Erysipelotrichales</taxon>
        <taxon>Coprobacillaceae</taxon>
        <taxon>Thomasclavelia</taxon>
    </lineage>
</organism>
<dbReference type="PROSITE" id="PS00063">
    <property type="entry name" value="ALDOKETO_REDUCTASE_3"/>
    <property type="match status" value="1"/>
</dbReference>
<protein>
    <submittedName>
        <fullName evidence="8">Glyoxal reductase</fullName>
        <ecNumber evidence="8">1.1.1.-</ecNumber>
    </submittedName>
</protein>
<dbReference type="RefSeq" id="WP_118143434.1">
    <property type="nucleotide sequence ID" value="NZ_CACRTL010000027.1"/>
</dbReference>
<dbReference type="PRINTS" id="PR00069">
    <property type="entry name" value="ALDKETRDTASE"/>
</dbReference>
<keyword evidence="2" id="KW-0521">NADP</keyword>
<feature type="active site" description="Proton donor" evidence="4">
    <location>
        <position position="49"/>
    </location>
</feature>